<feature type="domain" description="ABC transporter" evidence="5">
    <location>
        <begin position="5"/>
        <end position="231"/>
    </location>
</feature>
<dbReference type="Proteomes" id="UP000183200">
    <property type="component" value="Unassembled WGS sequence"/>
</dbReference>
<dbReference type="InterPro" id="IPR027417">
    <property type="entry name" value="P-loop_NTPase"/>
</dbReference>
<dbReference type="AlphaFoldDB" id="A0A1H0JS21"/>
<evidence type="ECO:0000256" key="2">
    <source>
        <dbReference type="ARBA" id="ARBA00022448"/>
    </source>
</evidence>
<keyword evidence="7" id="KW-1185">Reference proteome</keyword>
<name>A0A1H0JS21_9SPHI</name>
<dbReference type="PANTHER" id="PTHR43335:SF4">
    <property type="entry name" value="ABC TRANSPORTER, ATP-BINDING PROTEIN"/>
    <property type="match status" value="1"/>
</dbReference>
<accession>A0A1H0JS21</accession>
<evidence type="ECO:0000256" key="3">
    <source>
        <dbReference type="ARBA" id="ARBA00022741"/>
    </source>
</evidence>
<evidence type="ECO:0000313" key="6">
    <source>
        <dbReference type="EMBL" id="SDO46329.1"/>
    </source>
</evidence>
<dbReference type="InterPro" id="IPR003439">
    <property type="entry name" value="ABC_transporter-like_ATP-bd"/>
</dbReference>
<dbReference type="RefSeq" id="WP_074612604.1">
    <property type="nucleotide sequence ID" value="NZ_FNGY01000015.1"/>
</dbReference>
<dbReference type="PROSITE" id="PS50893">
    <property type="entry name" value="ABC_TRANSPORTER_2"/>
    <property type="match status" value="1"/>
</dbReference>
<protein>
    <submittedName>
        <fullName evidence="6">ABC-2 type transport system ATP-binding protein</fullName>
    </submittedName>
</protein>
<comment type="similarity">
    <text evidence="1">Belongs to the ABC transporter superfamily.</text>
</comment>
<dbReference type="InterPro" id="IPR003593">
    <property type="entry name" value="AAA+_ATPase"/>
</dbReference>
<evidence type="ECO:0000256" key="1">
    <source>
        <dbReference type="ARBA" id="ARBA00005417"/>
    </source>
</evidence>
<dbReference type="Pfam" id="PF00005">
    <property type="entry name" value="ABC_tran"/>
    <property type="match status" value="1"/>
</dbReference>
<evidence type="ECO:0000313" key="7">
    <source>
        <dbReference type="Proteomes" id="UP000183200"/>
    </source>
</evidence>
<dbReference type="GO" id="GO:0005524">
    <property type="term" value="F:ATP binding"/>
    <property type="evidence" value="ECO:0007669"/>
    <property type="project" value="UniProtKB-KW"/>
</dbReference>
<dbReference type="PANTHER" id="PTHR43335">
    <property type="entry name" value="ABC TRANSPORTER, ATP-BINDING PROTEIN"/>
    <property type="match status" value="1"/>
</dbReference>
<dbReference type="SUPFAM" id="SSF52540">
    <property type="entry name" value="P-loop containing nucleoside triphosphate hydrolases"/>
    <property type="match status" value="1"/>
</dbReference>
<proteinExistence type="inferred from homology"/>
<dbReference type="OrthoDB" id="9785229at2"/>
<reference evidence="7" key="1">
    <citation type="submission" date="2016-10" db="EMBL/GenBank/DDBJ databases">
        <authorList>
            <person name="Varghese N."/>
            <person name="Submissions S."/>
        </authorList>
    </citation>
    <scope>NUCLEOTIDE SEQUENCE [LARGE SCALE GENOMIC DNA]</scope>
    <source>
        <strain evidence="7">DSM 19110</strain>
    </source>
</reference>
<dbReference type="SMART" id="SM00382">
    <property type="entry name" value="AAA"/>
    <property type="match status" value="1"/>
</dbReference>
<dbReference type="GO" id="GO:0016887">
    <property type="term" value="F:ATP hydrolysis activity"/>
    <property type="evidence" value="ECO:0007669"/>
    <property type="project" value="InterPro"/>
</dbReference>
<keyword evidence="4 6" id="KW-0067">ATP-binding</keyword>
<evidence type="ECO:0000259" key="5">
    <source>
        <dbReference type="PROSITE" id="PS50893"/>
    </source>
</evidence>
<gene>
    <name evidence="6" type="ORF">SAMN05421820_11553</name>
</gene>
<dbReference type="EMBL" id="FNGY01000015">
    <property type="protein sequence ID" value="SDO46329.1"/>
    <property type="molecule type" value="Genomic_DNA"/>
</dbReference>
<dbReference type="Gene3D" id="3.40.50.300">
    <property type="entry name" value="P-loop containing nucleotide triphosphate hydrolases"/>
    <property type="match status" value="1"/>
</dbReference>
<evidence type="ECO:0000256" key="4">
    <source>
        <dbReference type="ARBA" id="ARBA00022840"/>
    </source>
</evidence>
<sequence length="302" mass="33956">MTESITTKNLCFQIGSKTILNNINLNVPKGSIYGYLGRNGAGKSTTIKLLLGLLEDKNDHVFVHGKSLKQNITQIHAITGNLIESPCFYNKLTVFENLKYLDIIHKKGTRRIEEVLELVDLHEQKKKKASKLSMGMKQRLGIAMAIFHDPQLLVLDEPLNGLDPQGIFEMRKLFQNLNEQGKTIFLSSHILSELEKVATHIGIIEKGEMIFQGTKNDLLGQVERYVSLKVNDAETAITILSTLGFSIQNNVNNKISVKINDDQQFNSLLKSLVHNGIEIYELEAQNANLEQIFINLISQTND</sequence>
<organism evidence="6 7">
    <name type="scientific">Pedobacter steynii</name>
    <dbReference type="NCBI Taxonomy" id="430522"/>
    <lineage>
        <taxon>Bacteria</taxon>
        <taxon>Pseudomonadati</taxon>
        <taxon>Bacteroidota</taxon>
        <taxon>Sphingobacteriia</taxon>
        <taxon>Sphingobacteriales</taxon>
        <taxon>Sphingobacteriaceae</taxon>
        <taxon>Pedobacter</taxon>
    </lineage>
</organism>
<keyword evidence="2" id="KW-0813">Transport</keyword>
<keyword evidence="3" id="KW-0547">Nucleotide-binding</keyword>